<dbReference type="Gene3D" id="3.30.1370.50">
    <property type="entry name" value="R3H-like domain"/>
    <property type="match status" value="1"/>
</dbReference>
<dbReference type="Pfam" id="PF01424">
    <property type="entry name" value="R3H"/>
    <property type="match status" value="1"/>
</dbReference>
<dbReference type="GO" id="GO:0003723">
    <property type="term" value="F:RNA binding"/>
    <property type="evidence" value="ECO:0007669"/>
    <property type="project" value="InterPro"/>
</dbReference>
<dbReference type="InterPro" id="IPR036867">
    <property type="entry name" value="R3H_dom_sf"/>
</dbReference>
<dbReference type="PANTHER" id="PTHR35800:SF1">
    <property type="entry name" value="RNA-BINDING PROTEIN KHPB"/>
    <property type="match status" value="1"/>
</dbReference>
<dbReference type="InterPro" id="IPR034079">
    <property type="entry name" value="R3H_KhpB"/>
</dbReference>
<dbReference type="EMBL" id="DSDM01000086">
    <property type="protein sequence ID" value="HDQ88788.1"/>
    <property type="molecule type" value="Genomic_DNA"/>
</dbReference>
<gene>
    <name evidence="2" type="ORF">ENN92_01415</name>
</gene>
<organism evidence="2">
    <name type="scientific">candidate division WWE3 bacterium</name>
    <dbReference type="NCBI Taxonomy" id="2053526"/>
    <lineage>
        <taxon>Bacteria</taxon>
        <taxon>Katanobacteria</taxon>
    </lineage>
</organism>
<dbReference type="SUPFAM" id="SSF82708">
    <property type="entry name" value="R3H domain"/>
    <property type="match status" value="1"/>
</dbReference>
<comment type="caution">
    <text evidence="2">The sequence shown here is derived from an EMBL/GenBank/DDBJ whole genome shotgun (WGS) entry which is preliminary data.</text>
</comment>
<dbReference type="AlphaFoldDB" id="A0A7C1DPC7"/>
<dbReference type="CDD" id="cd02644">
    <property type="entry name" value="R3H_jag"/>
    <property type="match status" value="1"/>
</dbReference>
<dbReference type="SMART" id="SM00393">
    <property type="entry name" value="R3H"/>
    <property type="match status" value="1"/>
</dbReference>
<dbReference type="InterPro" id="IPR001374">
    <property type="entry name" value="R3H_dom"/>
</dbReference>
<feature type="non-terminal residue" evidence="2">
    <location>
        <position position="152"/>
    </location>
</feature>
<dbReference type="InterPro" id="IPR015946">
    <property type="entry name" value="KH_dom-like_a/b"/>
</dbReference>
<evidence type="ECO:0000259" key="1">
    <source>
        <dbReference type="PROSITE" id="PS51061"/>
    </source>
</evidence>
<evidence type="ECO:0000313" key="2">
    <source>
        <dbReference type="EMBL" id="HDQ88788.1"/>
    </source>
</evidence>
<reference evidence="2" key="1">
    <citation type="journal article" date="2020" name="mSystems">
        <title>Genome- and Community-Level Interaction Insights into Carbon Utilization and Element Cycling Functions of Hydrothermarchaeota in Hydrothermal Sediment.</title>
        <authorList>
            <person name="Zhou Z."/>
            <person name="Liu Y."/>
            <person name="Xu W."/>
            <person name="Pan J."/>
            <person name="Luo Z.H."/>
            <person name="Li M."/>
        </authorList>
    </citation>
    <scope>NUCLEOTIDE SEQUENCE [LARGE SCALE GENOMIC DNA]</scope>
    <source>
        <strain evidence="2">SpSt-1219</strain>
    </source>
</reference>
<dbReference type="Gene3D" id="3.30.300.20">
    <property type="match status" value="1"/>
</dbReference>
<dbReference type="PROSITE" id="PS51061">
    <property type="entry name" value="R3H"/>
    <property type="match status" value="1"/>
</dbReference>
<proteinExistence type="predicted"/>
<dbReference type="Proteomes" id="UP000886066">
    <property type="component" value="Unassembled WGS sequence"/>
</dbReference>
<feature type="domain" description="R3H" evidence="1">
    <location>
        <begin position="88"/>
        <end position="152"/>
    </location>
</feature>
<protein>
    <submittedName>
        <fullName evidence="2">KH domain-containing protein</fullName>
    </submittedName>
</protein>
<dbReference type="InterPro" id="IPR039247">
    <property type="entry name" value="KhpB"/>
</dbReference>
<sequence>MDKKIEQLKKILEGIFSYLEIDPDFTIEDNAEENSLAVKIWNEDLSFLIGYRGNCLKGLKYYLGLALNRGLEEEGWTRVTVDIDGYVERRKEKLEEIARNYIDKVRFFGQEIHMPNMDSSERFMVHNYVGDYPDIISKSEGEGFARHIVLKP</sequence>
<name>A0A7C1DPC7_UNCKA</name>
<dbReference type="PANTHER" id="PTHR35800">
    <property type="entry name" value="PROTEIN JAG"/>
    <property type="match status" value="1"/>
</dbReference>
<accession>A0A7C1DPC7</accession>